<sequence>MRHENWICQKCQHAEYEVGEIRVTGSFWTKILNVQNKKYASVTCGNCSYTEFYKGQSSSRLANVFDFFTT</sequence>
<organism evidence="1">
    <name type="scientific">marine metagenome</name>
    <dbReference type="NCBI Taxonomy" id="408172"/>
    <lineage>
        <taxon>unclassified sequences</taxon>
        <taxon>metagenomes</taxon>
        <taxon>ecological metagenomes</taxon>
    </lineage>
</organism>
<proteinExistence type="predicted"/>
<dbReference type="Pfam" id="PF09855">
    <property type="entry name" value="Zn_ribbon_13"/>
    <property type="match status" value="1"/>
</dbReference>
<gene>
    <name evidence="1" type="ORF">METZ01_LOCUS114717</name>
</gene>
<evidence type="ECO:0008006" key="2">
    <source>
        <dbReference type="Google" id="ProtNLM"/>
    </source>
</evidence>
<reference evidence="1" key="1">
    <citation type="submission" date="2018-05" db="EMBL/GenBank/DDBJ databases">
        <authorList>
            <person name="Lanie J.A."/>
            <person name="Ng W.-L."/>
            <person name="Kazmierczak K.M."/>
            <person name="Andrzejewski T.M."/>
            <person name="Davidsen T.M."/>
            <person name="Wayne K.J."/>
            <person name="Tettelin H."/>
            <person name="Glass J.I."/>
            <person name="Rusch D."/>
            <person name="Podicherti R."/>
            <person name="Tsui H.-C.T."/>
            <person name="Winkler M.E."/>
        </authorList>
    </citation>
    <scope>NUCLEOTIDE SEQUENCE</scope>
</reference>
<dbReference type="InterPro" id="IPR018652">
    <property type="entry name" value="DUF2082_NA-bd_Znr"/>
</dbReference>
<dbReference type="EMBL" id="UINC01014515">
    <property type="protein sequence ID" value="SVA61863.1"/>
    <property type="molecule type" value="Genomic_DNA"/>
</dbReference>
<name>A0A381XC94_9ZZZZ</name>
<accession>A0A381XC94</accession>
<dbReference type="AlphaFoldDB" id="A0A381XC94"/>
<evidence type="ECO:0000313" key="1">
    <source>
        <dbReference type="EMBL" id="SVA61863.1"/>
    </source>
</evidence>
<protein>
    <recommendedName>
        <fullName evidence="2">GTP-binding protein</fullName>
    </recommendedName>
</protein>